<keyword evidence="2" id="KW-1185">Reference proteome</keyword>
<name>A0A8S1CHX4_9INSE</name>
<organism evidence="1 2">
    <name type="scientific">Cloeon dipterum</name>
    <dbReference type="NCBI Taxonomy" id="197152"/>
    <lineage>
        <taxon>Eukaryota</taxon>
        <taxon>Metazoa</taxon>
        <taxon>Ecdysozoa</taxon>
        <taxon>Arthropoda</taxon>
        <taxon>Hexapoda</taxon>
        <taxon>Insecta</taxon>
        <taxon>Pterygota</taxon>
        <taxon>Palaeoptera</taxon>
        <taxon>Ephemeroptera</taxon>
        <taxon>Pisciforma</taxon>
        <taxon>Baetidae</taxon>
        <taxon>Cloeon</taxon>
    </lineage>
</organism>
<feature type="non-terminal residue" evidence="1">
    <location>
        <position position="1"/>
    </location>
</feature>
<gene>
    <name evidence="1" type="ORF">CLODIP_2_CD14663</name>
</gene>
<comment type="caution">
    <text evidence="1">The sequence shown here is derived from an EMBL/GenBank/DDBJ whole genome shotgun (WGS) entry which is preliminary data.</text>
</comment>
<protein>
    <submittedName>
        <fullName evidence="1">Uncharacterized protein</fullName>
    </submittedName>
</protein>
<sequence length="51" mass="5875">QPASQPAGEQRKEALRFIPRRAILSECGLFKIVFFEQQFEIATITRPRGKN</sequence>
<evidence type="ECO:0000313" key="1">
    <source>
        <dbReference type="EMBL" id="CAB3369919.1"/>
    </source>
</evidence>
<accession>A0A8S1CHX4</accession>
<dbReference type="AlphaFoldDB" id="A0A8S1CHX4"/>
<dbReference type="EMBL" id="CADEPI010000049">
    <property type="protein sequence ID" value="CAB3369919.1"/>
    <property type="molecule type" value="Genomic_DNA"/>
</dbReference>
<evidence type="ECO:0000313" key="2">
    <source>
        <dbReference type="Proteomes" id="UP000494165"/>
    </source>
</evidence>
<proteinExistence type="predicted"/>
<reference evidence="1 2" key="1">
    <citation type="submission" date="2020-04" db="EMBL/GenBank/DDBJ databases">
        <authorList>
            <person name="Alioto T."/>
            <person name="Alioto T."/>
            <person name="Gomez Garrido J."/>
        </authorList>
    </citation>
    <scope>NUCLEOTIDE SEQUENCE [LARGE SCALE GENOMIC DNA]</scope>
</reference>
<dbReference type="Proteomes" id="UP000494165">
    <property type="component" value="Unassembled WGS sequence"/>
</dbReference>